<dbReference type="InterPro" id="IPR000792">
    <property type="entry name" value="Tscrpt_reg_LuxR_C"/>
</dbReference>
<proteinExistence type="predicted"/>
<dbReference type="Gene3D" id="1.10.10.10">
    <property type="entry name" value="Winged helix-like DNA-binding domain superfamily/Winged helix DNA-binding domain"/>
    <property type="match status" value="1"/>
</dbReference>
<dbReference type="RefSeq" id="WP_250196313.1">
    <property type="nucleotide sequence ID" value="NZ_CP097635.1"/>
</dbReference>
<reference evidence="3" key="1">
    <citation type="submission" date="2022-05" db="EMBL/GenBank/DDBJ databases">
        <title>An RpoN-dependent PEP-CTERM gene is involved in floc formation of an Aquincola tertiaricarbonis strain.</title>
        <authorList>
            <person name="Qiu D."/>
            <person name="Xia M."/>
        </authorList>
    </citation>
    <scope>NUCLEOTIDE SEQUENCE</scope>
    <source>
        <strain evidence="3">RN12</strain>
    </source>
</reference>
<dbReference type="CDD" id="cd06170">
    <property type="entry name" value="LuxR_C_like"/>
    <property type="match status" value="1"/>
</dbReference>
<dbReference type="InterPro" id="IPR016032">
    <property type="entry name" value="Sig_transdc_resp-reg_C-effctor"/>
</dbReference>
<evidence type="ECO:0000259" key="2">
    <source>
        <dbReference type="SMART" id="SM00421"/>
    </source>
</evidence>
<dbReference type="Pfam" id="PF00196">
    <property type="entry name" value="GerE"/>
    <property type="match status" value="1"/>
</dbReference>
<keyword evidence="4" id="KW-1185">Reference proteome</keyword>
<evidence type="ECO:0000313" key="4">
    <source>
        <dbReference type="Proteomes" id="UP001056201"/>
    </source>
</evidence>
<name>A0ABY4SAM6_AQUTE</name>
<dbReference type="PRINTS" id="PR00038">
    <property type="entry name" value="HTHLUXR"/>
</dbReference>
<organism evidence="3 4">
    <name type="scientific">Aquincola tertiaricarbonis</name>
    <dbReference type="NCBI Taxonomy" id="391953"/>
    <lineage>
        <taxon>Bacteria</taxon>
        <taxon>Pseudomonadati</taxon>
        <taxon>Pseudomonadota</taxon>
        <taxon>Betaproteobacteria</taxon>
        <taxon>Burkholderiales</taxon>
        <taxon>Sphaerotilaceae</taxon>
        <taxon>Aquincola</taxon>
    </lineage>
</organism>
<evidence type="ECO:0000256" key="1">
    <source>
        <dbReference type="SAM" id="MobiDB-lite"/>
    </source>
</evidence>
<gene>
    <name evidence="3" type="ORF">MW290_05790</name>
</gene>
<feature type="region of interest" description="Disordered" evidence="1">
    <location>
        <begin position="18"/>
        <end position="37"/>
    </location>
</feature>
<dbReference type="Proteomes" id="UP001056201">
    <property type="component" value="Chromosome 1"/>
</dbReference>
<dbReference type="SUPFAM" id="SSF46894">
    <property type="entry name" value="C-terminal effector domain of the bipartite response regulators"/>
    <property type="match status" value="1"/>
</dbReference>
<dbReference type="EMBL" id="CP097635">
    <property type="protein sequence ID" value="URI08091.1"/>
    <property type="molecule type" value="Genomic_DNA"/>
</dbReference>
<accession>A0ABY4SAM6</accession>
<dbReference type="InterPro" id="IPR036388">
    <property type="entry name" value="WH-like_DNA-bd_sf"/>
</dbReference>
<protein>
    <submittedName>
        <fullName evidence="3">LuxR C-terminal-related transcriptional regulator</fullName>
    </submittedName>
</protein>
<sequence length="246" mass="26009">MTTHAFDAALPWGARPALPATRLTDTPHPLRRADDPPRGHPLGAAAMALVLDEVDYGLVLVDAADQVQHANHTARAQLQAGLPLQLQGRRLVACRDRDTAALQAAMDNARRRGLRTLVAVSTGLGQRATLAVTPLQTAPAAQASGVLVMLGKRRMCEELTALSFGKAHGLTPTETQVLMHLCNGDTPAEAARRCGVKVSTTRTHISSIRTKLGAHNLDEMMRTVALLPPLVGSLRAGGRGATAQAM</sequence>
<dbReference type="SMART" id="SM00421">
    <property type="entry name" value="HTH_LUXR"/>
    <property type="match status" value="1"/>
</dbReference>
<evidence type="ECO:0000313" key="3">
    <source>
        <dbReference type="EMBL" id="URI08091.1"/>
    </source>
</evidence>
<feature type="domain" description="HTH luxR-type" evidence="2">
    <location>
        <begin position="167"/>
        <end position="224"/>
    </location>
</feature>